<evidence type="ECO:0000313" key="3">
    <source>
        <dbReference type="Proteomes" id="UP000649739"/>
    </source>
</evidence>
<evidence type="ECO:0000313" key="2">
    <source>
        <dbReference type="EMBL" id="GGJ84217.1"/>
    </source>
</evidence>
<dbReference type="InterPro" id="IPR049244">
    <property type="entry name" value="DUF6879"/>
</dbReference>
<dbReference type="RefSeq" id="WP_189169064.1">
    <property type="nucleotide sequence ID" value="NZ_BMQB01000002.1"/>
</dbReference>
<dbReference type="Proteomes" id="UP000649739">
    <property type="component" value="Unassembled WGS sequence"/>
</dbReference>
<gene>
    <name evidence="2" type="ORF">GCM10010123_12360</name>
</gene>
<organism evidence="2 3">
    <name type="scientific">Pilimelia anulata</name>
    <dbReference type="NCBI Taxonomy" id="53371"/>
    <lineage>
        <taxon>Bacteria</taxon>
        <taxon>Bacillati</taxon>
        <taxon>Actinomycetota</taxon>
        <taxon>Actinomycetes</taxon>
        <taxon>Micromonosporales</taxon>
        <taxon>Micromonosporaceae</taxon>
        <taxon>Pilimelia</taxon>
    </lineage>
</organism>
<name>A0A8J3F6Y7_9ACTN</name>
<sequence length="114" mass="12326">MTGRPLTGDEFAVELAGIARSAFRLELQPAYDEPAEREPFARYLAGAPAAATGLPAARPWLSRVREQVAAGMTISRVRVHDEPPTAYQRWQRAVSAANVAAGERIDLAVRAAAR</sequence>
<reference evidence="2" key="2">
    <citation type="submission" date="2020-09" db="EMBL/GenBank/DDBJ databases">
        <authorList>
            <person name="Sun Q."/>
            <person name="Ohkuma M."/>
        </authorList>
    </citation>
    <scope>NUCLEOTIDE SEQUENCE</scope>
    <source>
        <strain evidence="2">JCM 3090</strain>
    </source>
</reference>
<evidence type="ECO:0000259" key="1">
    <source>
        <dbReference type="Pfam" id="PF21806"/>
    </source>
</evidence>
<reference evidence="2" key="1">
    <citation type="journal article" date="2014" name="Int. J. Syst. Evol. Microbiol.">
        <title>Complete genome sequence of Corynebacterium casei LMG S-19264T (=DSM 44701T), isolated from a smear-ripened cheese.</title>
        <authorList>
            <consortium name="US DOE Joint Genome Institute (JGI-PGF)"/>
            <person name="Walter F."/>
            <person name="Albersmeier A."/>
            <person name="Kalinowski J."/>
            <person name="Ruckert C."/>
        </authorList>
    </citation>
    <scope>NUCLEOTIDE SEQUENCE</scope>
    <source>
        <strain evidence="2">JCM 3090</strain>
    </source>
</reference>
<dbReference type="EMBL" id="BMQB01000002">
    <property type="protein sequence ID" value="GGJ84217.1"/>
    <property type="molecule type" value="Genomic_DNA"/>
</dbReference>
<comment type="caution">
    <text evidence="2">The sequence shown here is derived from an EMBL/GenBank/DDBJ whole genome shotgun (WGS) entry which is preliminary data.</text>
</comment>
<dbReference type="Pfam" id="PF21806">
    <property type="entry name" value="DUF6879"/>
    <property type="match status" value="1"/>
</dbReference>
<proteinExistence type="predicted"/>
<keyword evidence="3" id="KW-1185">Reference proteome</keyword>
<feature type="domain" description="DUF6879" evidence="1">
    <location>
        <begin position="10"/>
        <end position="111"/>
    </location>
</feature>
<protein>
    <recommendedName>
        <fullName evidence="1">DUF6879 domain-containing protein</fullName>
    </recommendedName>
</protein>
<dbReference type="AlphaFoldDB" id="A0A8J3F6Y7"/>
<accession>A0A8J3F6Y7</accession>